<evidence type="ECO:0000313" key="1">
    <source>
        <dbReference type="EMBL" id="PSR73739.1"/>
    </source>
</evidence>
<evidence type="ECO:0000313" key="2">
    <source>
        <dbReference type="Proteomes" id="UP000186601"/>
    </source>
</evidence>
<dbReference type="AlphaFoldDB" id="A0A2R6NMX8"/>
<accession>A0A2R6NMX8</accession>
<organism evidence="1 2">
    <name type="scientific">Hermanssonia centrifuga</name>
    <dbReference type="NCBI Taxonomy" id="98765"/>
    <lineage>
        <taxon>Eukaryota</taxon>
        <taxon>Fungi</taxon>
        <taxon>Dikarya</taxon>
        <taxon>Basidiomycota</taxon>
        <taxon>Agaricomycotina</taxon>
        <taxon>Agaricomycetes</taxon>
        <taxon>Polyporales</taxon>
        <taxon>Meruliaceae</taxon>
        <taxon>Hermanssonia</taxon>
    </lineage>
</organism>
<comment type="caution">
    <text evidence="1">The sequence shown here is derived from an EMBL/GenBank/DDBJ whole genome shotgun (WGS) entry which is preliminary data.</text>
</comment>
<dbReference type="Proteomes" id="UP000186601">
    <property type="component" value="Unassembled WGS sequence"/>
</dbReference>
<gene>
    <name evidence="1" type="ORF">PHLCEN_2v10429</name>
</gene>
<protein>
    <submittedName>
        <fullName evidence="1">Uncharacterized protein</fullName>
    </submittedName>
</protein>
<dbReference type="EMBL" id="MLYV02001066">
    <property type="protein sequence ID" value="PSR73739.1"/>
    <property type="molecule type" value="Genomic_DNA"/>
</dbReference>
<name>A0A2R6NMX8_9APHY</name>
<keyword evidence="2" id="KW-1185">Reference proteome</keyword>
<proteinExistence type="predicted"/>
<reference evidence="1 2" key="1">
    <citation type="submission" date="2018-02" db="EMBL/GenBank/DDBJ databases">
        <title>Genome sequence of the basidiomycete white-rot fungus Phlebia centrifuga.</title>
        <authorList>
            <person name="Granchi Z."/>
            <person name="Peng M."/>
            <person name="de Vries R.P."/>
            <person name="Hilden K."/>
            <person name="Makela M.R."/>
            <person name="Grigoriev I."/>
            <person name="Riley R."/>
        </authorList>
    </citation>
    <scope>NUCLEOTIDE SEQUENCE [LARGE SCALE GENOMIC DNA]</scope>
    <source>
        <strain evidence="1 2">FBCC195</strain>
    </source>
</reference>
<sequence>MGVEAVNAKLERIDTQVESFILLRGIFQGGFRGTLVSTLNTNWFHITKREEKLRTIVGLRIAFMQSGLSSFQVAV</sequence>